<organism evidence="10">
    <name type="scientific">Capitella teleta</name>
    <name type="common">Polychaete worm</name>
    <dbReference type="NCBI Taxonomy" id="283909"/>
    <lineage>
        <taxon>Eukaryota</taxon>
        <taxon>Metazoa</taxon>
        <taxon>Spiralia</taxon>
        <taxon>Lophotrochozoa</taxon>
        <taxon>Annelida</taxon>
        <taxon>Polychaeta</taxon>
        <taxon>Sedentaria</taxon>
        <taxon>Scolecida</taxon>
        <taxon>Capitellidae</taxon>
        <taxon>Capitella</taxon>
    </lineage>
</organism>
<dbReference type="PANTHER" id="PTHR16140">
    <property type="entry name" value="NON-STRUCTURAL MAINTENANCE OF CHROMOSOMES ELEMENT 4"/>
    <property type="match status" value="1"/>
</dbReference>
<dbReference type="OMA" id="CENIFRL"/>
<dbReference type="EMBL" id="KB309022">
    <property type="protein sequence ID" value="ELT95762.1"/>
    <property type="molecule type" value="Genomic_DNA"/>
</dbReference>
<accession>R7TQC2</accession>
<evidence type="ECO:0000256" key="2">
    <source>
        <dbReference type="ARBA" id="ARBA00008997"/>
    </source>
</evidence>
<dbReference type="Pfam" id="PF08743">
    <property type="entry name" value="Nse4_C"/>
    <property type="match status" value="1"/>
</dbReference>
<evidence type="ECO:0000256" key="7">
    <source>
        <dbReference type="RuleBase" id="RU365071"/>
    </source>
</evidence>
<dbReference type="InterPro" id="IPR014854">
    <property type="entry name" value="Nse4_C"/>
</dbReference>
<evidence type="ECO:0000256" key="4">
    <source>
        <dbReference type="ARBA" id="ARBA00023172"/>
    </source>
</evidence>
<dbReference type="AlphaFoldDB" id="R7TQC2"/>
<dbReference type="OrthoDB" id="361242at2759"/>
<reference evidence="11" key="3">
    <citation type="submission" date="2015-06" db="UniProtKB">
        <authorList>
            <consortium name="EnsemblMetazoa"/>
        </authorList>
    </citation>
    <scope>IDENTIFICATION</scope>
</reference>
<protein>
    <recommendedName>
        <fullName evidence="7">Non-structural maintenance of chromosomes element 4</fullName>
    </recommendedName>
</protein>
<dbReference type="HOGENOM" id="CLU_1751189_0_0_1"/>
<dbReference type="STRING" id="283909.R7TQC2"/>
<evidence type="ECO:0000259" key="9">
    <source>
        <dbReference type="Pfam" id="PF08743"/>
    </source>
</evidence>
<comment type="subcellular location">
    <subcellularLocation>
        <location evidence="1 7">Nucleus</location>
    </subcellularLocation>
</comment>
<name>R7TQC2_CAPTE</name>
<proteinExistence type="inferred from homology"/>
<dbReference type="GO" id="GO:0006310">
    <property type="term" value="P:DNA recombination"/>
    <property type="evidence" value="ECO:0007669"/>
    <property type="project" value="UniProtKB-UniRule"/>
</dbReference>
<evidence type="ECO:0000313" key="12">
    <source>
        <dbReference type="Proteomes" id="UP000014760"/>
    </source>
</evidence>
<evidence type="ECO:0000256" key="5">
    <source>
        <dbReference type="ARBA" id="ARBA00023204"/>
    </source>
</evidence>
<evidence type="ECO:0000256" key="6">
    <source>
        <dbReference type="ARBA" id="ARBA00023242"/>
    </source>
</evidence>
<dbReference type="InterPro" id="IPR027786">
    <property type="entry name" value="Nse4/EID"/>
</dbReference>
<comment type="subunit">
    <text evidence="7">Component of the SMC5-SMC6 complex.</text>
</comment>
<evidence type="ECO:0000256" key="8">
    <source>
        <dbReference type="SAM" id="MobiDB-lite"/>
    </source>
</evidence>
<evidence type="ECO:0000313" key="10">
    <source>
        <dbReference type="EMBL" id="ELT95762.1"/>
    </source>
</evidence>
<feature type="domain" description="Non-structural maintenance of chromosome element 4 C-terminal" evidence="9">
    <location>
        <begin position="56"/>
        <end position="142"/>
    </location>
</feature>
<comment type="similarity">
    <text evidence="2 7">Belongs to the NSE4 family.</text>
</comment>
<gene>
    <name evidence="10" type="ORF">CAPTEDRAFT_198996</name>
</gene>
<feature type="compositionally biased region" description="Basic and acidic residues" evidence="8">
    <location>
        <begin position="9"/>
        <end position="25"/>
    </location>
</feature>
<dbReference type="EnsemblMetazoa" id="CapteT198996">
    <property type="protein sequence ID" value="CapteP198996"/>
    <property type="gene ID" value="CapteG198996"/>
</dbReference>
<evidence type="ECO:0000256" key="1">
    <source>
        <dbReference type="ARBA" id="ARBA00004123"/>
    </source>
</evidence>
<feature type="region of interest" description="Disordered" evidence="8">
    <location>
        <begin position="1"/>
        <end position="25"/>
    </location>
</feature>
<keyword evidence="12" id="KW-1185">Reference proteome</keyword>
<reference evidence="10 12" key="2">
    <citation type="journal article" date="2013" name="Nature">
        <title>Insights into bilaterian evolution from three spiralian genomes.</title>
        <authorList>
            <person name="Simakov O."/>
            <person name="Marletaz F."/>
            <person name="Cho S.J."/>
            <person name="Edsinger-Gonzales E."/>
            <person name="Havlak P."/>
            <person name="Hellsten U."/>
            <person name="Kuo D.H."/>
            <person name="Larsson T."/>
            <person name="Lv J."/>
            <person name="Arendt D."/>
            <person name="Savage R."/>
            <person name="Osoegawa K."/>
            <person name="de Jong P."/>
            <person name="Grimwood J."/>
            <person name="Chapman J.A."/>
            <person name="Shapiro H."/>
            <person name="Aerts A."/>
            <person name="Otillar R.P."/>
            <person name="Terry A.Y."/>
            <person name="Boore J.L."/>
            <person name="Grigoriev I.V."/>
            <person name="Lindberg D.R."/>
            <person name="Seaver E.C."/>
            <person name="Weisblat D.A."/>
            <person name="Putnam N.H."/>
            <person name="Rokhsar D.S."/>
        </authorList>
    </citation>
    <scope>NUCLEOTIDE SEQUENCE</scope>
    <source>
        <strain evidence="10 12">I ESC-2004</strain>
    </source>
</reference>
<reference evidence="12" key="1">
    <citation type="submission" date="2012-12" db="EMBL/GenBank/DDBJ databases">
        <authorList>
            <person name="Hellsten U."/>
            <person name="Grimwood J."/>
            <person name="Chapman J.A."/>
            <person name="Shapiro H."/>
            <person name="Aerts A."/>
            <person name="Otillar R.P."/>
            <person name="Terry A.Y."/>
            <person name="Boore J.L."/>
            <person name="Simakov O."/>
            <person name="Marletaz F."/>
            <person name="Cho S.-J."/>
            <person name="Edsinger-Gonzales E."/>
            <person name="Havlak P."/>
            <person name="Kuo D.-H."/>
            <person name="Larsson T."/>
            <person name="Lv J."/>
            <person name="Arendt D."/>
            <person name="Savage R."/>
            <person name="Osoegawa K."/>
            <person name="de Jong P."/>
            <person name="Lindberg D.R."/>
            <person name="Seaver E.C."/>
            <person name="Weisblat D.A."/>
            <person name="Putnam N.H."/>
            <person name="Grigoriev I.V."/>
            <person name="Rokhsar D.S."/>
        </authorList>
    </citation>
    <scope>NUCLEOTIDE SEQUENCE</scope>
    <source>
        <strain evidence="12">I ESC-2004</strain>
    </source>
</reference>
<dbReference type="GO" id="GO:0005634">
    <property type="term" value="C:nucleus"/>
    <property type="evidence" value="ECO:0007669"/>
    <property type="project" value="UniProtKB-SubCell"/>
</dbReference>
<feature type="region of interest" description="Disordered" evidence="8">
    <location>
        <begin position="148"/>
        <end position="167"/>
    </location>
</feature>
<dbReference type="EMBL" id="AMQN01011677">
    <property type="status" value="NOT_ANNOTATED_CDS"/>
    <property type="molecule type" value="Genomic_DNA"/>
</dbReference>
<keyword evidence="3 7" id="KW-0227">DNA damage</keyword>
<dbReference type="GO" id="GO:0006281">
    <property type="term" value="P:DNA repair"/>
    <property type="evidence" value="ECO:0007669"/>
    <property type="project" value="UniProtKB-UniRule"/>
</dbReference>
<evidence type="ECO:0000313" key="11">
    <source>
        <dbReference type="EnsemblMetazoa" id="CapteP198996"/>
    </source>
</evidence>
<dbReference type="Proteomes" id="UP000014760">
    <property type="component" value="Unassembled WGS sequence"/>
</dbReference>
<dbReference type="GO" id="GO:0030915">
    <property type="term" value="C:Smc5-Smc6 complex"/>
    <property type="evidence" value="ECO:0007669"/>
    <property type="project" value="UniProtKB-UniRule"/>
</dbReference>
<sequence length="167" mass="19382">MAPRRRQTKSKERTQRPTNAEELRNFEQLDAQEVTSKEVEKIFNILKEAYEEDNSPICFFEFVINPESFSRTVENIFNCSFLVRDGRVAVSLDDDNFPVIKPCDSERGTKKQKLETNQVALSITQPQWRKCVEAFKIRYPMIPVQSISRSQSSHEQRQHSGKKGVIA</sequence>
<keyword evidence="4 7" id="KW-0233">DNA recombination</keyword>
<keyword evidence="6 7" id="KW-0539">Nucleus</keyword>
<keyword evidence="5 7" id="KW-0234">DNA repair</keyword>
<dbReference type="PANTHER" id="PTHR16140:SF0">
    <property type="entry name" value="NON-STRUCTURAL MAINTENANCE OF CHROMOSOMES ELEMENT 4"/>
    <property type="match status" value="1"/>
</dbReference>
<comment type="function">
    <text evidence="7">Component of the SMC5-SMC6 complex, that promotes sister chromatid alignment after DNA damage and facilitates double-stranded DNA breaks (DSBs) repair via homologous recombination between sister chromatids.</text>
</comment>
<evidence type="ECO:0000256" key="3">
    <source>
        <dbReference type="ARBA" id="ARBA00022763"/>
    </source>
</evidence>